<reference evidence="2" key="3">
    <citation type="submission" date="2020-12" db="UniProtKB">
        <authorList>
            <consortium name="EnsemblPlants"/>
        </authorList>
    </citation>
    <scope>IDENTIFICATION</scope>
</reference>
<dbReference type="InParanoid" id="A0A2K1IXX8"/>
<organism evidence="1">
    <name type="scientific">Physcomitrium patens</name>
    <name type="common">Spreading-leaved earth moss</name>
    <name type="synonym">Physcomitrella patens</name>
    <dbReference type="NCBI Taxonomy" id="3218"/>
    <lineage>
        <taxon>Eukaryota</taxon>
        <taxon>Viridiplantae</taxon>
        <taxon>Streptophyta</taxon>
        <taxon>Embryophyta</taxon>
        <taxon>Bryophyta</taxon>
        <taxon>Bryophytina</taxon>
        <taxon>Bryopsida</taxon>
        <taxon>Funariidae</taxon>
        <taxon>Funariales</taxon>
        <taxon>Funariaceae</taxon>
        <taxon>Physcomitrium</taxon>
    </lineage>
</organism>
<dbReference type="Proteomes" id="UP000006727">
    <property type="component" value="Chromosome 19"/>
</dbReference>
<accession>A0A2K1IXX8</accession>
<gene>
    <name evidence="1" type="ORF">PHYPA_023951</name>
</gene>
<dbReference type="PaxDb" id="3218-PP1S174_78V6.1"/>
<dbReference type="Gramene" id="Pp3c19_10073V3.1">
    <property type="protein sequence ID" value="PAC:32939743.CDS.1"/>
    <property type="gene ID" value="Pp3c19_10073"/>
</dbReference>
<name>A0A2K1IXX8_PHYPA</name>
<reference evidence="1 3" key="2">
    <citation type="journal article" date="2018" name="Plant J.">
        <title>The Physcomitrella patens chromosome-scale assembly reveals moss genome structure and evolution.</title>
        <authorList>
            <person name="Lang D."/>
            <person name="Ullrich K.K."/>
            <person name="Murat F."/>
            <person name="Fuchs J."/>
            <person name="Jenkins J."/>
            <person name="Haas F.B."/>
            <person name="Piednoel M."/>
            <person name="Gundlach H."/>
            <person name="Van Bel M."/>
            <person name="Meyberg R."/>
            <person name="Vives C."/>
            <person name="Morata J."/>
            <person name="Symeonidi A."/>
            <person name="Hiss M."/>
            <person name="Muchero W."/>
            <person name="Kamisugi Y."/>
            <person name="Saleh O."/>
            <person name="Blanc G."/>
            <person name="Decker E.L."/>
            <person name="van Gessel N."/>
            <person name="Grimwood J."/>
            <person name="Hayes R.D."/>
            <person name="Graham S.W."/>
            <person name="Gunter L.E."/>
            <person name="McDaniel S.F."/>
            <person name="Hoernstein S.N.W."/>
            <person name="Larsson A."/>
            <person name="Li F.W."/>
            <person name="Perroud P.F."/>
            <person name="Phillips J."/>
            <person name="Ranjan P."/>
            <person name="Rokshar D.S."/>
            <person name="Rothfels C.J."/>
            <person name="Schneider L."/>
            <person name="Shu S."/>
            <person name="Stevenson D.W."/>
            <person name="Thummler F."/>
            <person name="Tillich M."/>
            <person name="Villarreal Aguilar J.C."/>
            <person name="Widiez T."/>
            <person name="Wong G.K."/>
            <person name="Wymore A."/>
            <person name="Zhang Y."/>
            <person name="Zimmer A.D."/>
            <person name="Quatrano R.S."/>
            <person name="Mayer K.F.X."/>
            <person name="Goodstein D."/>
            <person name="Casacuberta J.M."/>
            <person name="Vandepoele K."/>
            <person name="Reski R."/>
            <person name="Cuming A.C."/>
            <person name="Tuskan G.A."/>
            <person name="Maumus F."/>
            <person name="Salse J."/>
            <person name="Schmutz J."/>
            <person name="Rensing S.A."/>
        </authorList>
    </citation>
    <scope>NUCLEOTIDE SEQUENCE [LARGE SCALE GENOMIC DNA]</scope>
    <source>
        <strain evidence="2 3">cv. Gransden 2004</strain>
    </source>
</reference>
<proteinExistence type="predicted"/>
<dbReference type="EnsemblPlants" id="Pp3c19_10073V3.1">
    <property type="protein sequence ID" value="PAC:32939743.CDS.1"/>
    <property type="gene ID" value="Pp3c19_10073"/>
</dbReference>
<evidence type="ECO:0000313" key="3">
    <source>
        <dbReference type="Proteomes" id="UP000006727"/>
    </source>
</evidence>
<reference evidence="1 3" key="1">
    <citation type="journal article" date="2008" name="Science">
        <title>The Physcomitrella genome reveals evolutionary insights into the conquest of land by plants.</title>
        <authorList>
            <person name="Rensing S."/>
            <person name="Lang D."/>
            <person name="Zimmer A."/>
            <person name="Terry A."/>
            <person name="Salamov A."/>
            <person name="Shapiro H."/>
            <person name="Nishiyama T."/>
            <person name="Perroud P.-F."/>
            <person name="Lindquist E."/>
            <person name="Kamisugi Y."/>
            <person name="Tanahashi T."/>
            <person name="Sakakibara K."/>
            <person name="Fujita T."/>
            <person name="Oishi K."/>
            <person name="Shin-I T."/>
            <person name="Kuroki Y."/>
            <person name="Toyoda A."/>
            <person name="Suzuki Y."/>
            <person name="Hashimoto A."/>
            <person name="Yamaguchi K."/>
            <person name="Sugano A."/>
            <person name="Kohara Y."/>
            <person name="Fujiyama A."/>
            <person name="Anterola A."/>
            <person name="Aoki S."/>
            <person name="Ashton N."/>
            <person name="Barbazuk W.B."/>
            <person name="Barker E."/>
            <person name="Bennetzen J."/>
            <person name="Bezanilla M."/>
            <person name="Blankenship R."/>
            <person name="Cho S.H."/>
            <person name="Dutcher S."/>
            <person name="Estelle M."/>
            <person name="Fawcett J.A."/>
            <person name="Gundlach H."/>
            <person name="Hanada K."/>
            <person name="Heyl A."/>
            <person name="Hicks K.A."/>
            <person name="Hugh J."/>
            <person name="Lohr M."/>
            <person name="Mayer K."/>
            <person name="Melkozernov A."/>
            <person name="Murata T."/>
            <person name="Nelson D."/>
            <person name="Pils B."/>
            <person name="Prigge M."/>
            <person name="Reiss B."/>
            <person name="Renner T."/>
            <person name="Rombauts S."/>
            <person name="Rushton P."/>
            <person name="Sanderfoot A."/>
            <person name="Schween G."/>
            <person name="Shiu S.-H."/>
            <person name="Stueber K."/>
            <person name="Theodoulou F.L."/>
            <person name="Tu H."/>
            <person name="Van de Peer Y."/>
            <person name="Verrier P.J."/>
            <person name="Waters E."/>
            <person name="Wood A."/>
            <person name="Yang L."/>
            <person name="Cove D."/>
            <person name="Cuming A."/>
            <person name="Hasebe M."/>
            <person name="Lucas S."/>
            <person name="Mishler D.B."/>
            <person name="Reski R."/>
            <person name="Grigoriev I."/>
            <person name="Quatrano R.S."/>
            <person name="Boore J.L."/>
        </authorList>
    </citation>
    <scope>NUCLEOTIDE SEQUENCE [LARGE SCALE GENOMIC DNA]</scope>
    <source>
        <strain evidence="2 3">cv. Gransden 2004</strain>
    </source>
</reference>
<evidence type="ECO:0000313" key="2">
    <source>
        <dbReference type="EnsemblPlants" id="PAC:32939743.CDS.1"/>
    </source>
</evidence>
<keyword evidence="3" id="KW-1185">Reference proteome</keyword>
<evidence type="ECO:0000313" key="1">
    <source>
        <dbReference type="EMBL" id="PNR34134.1"/>
    </source>
</evidence>
<protein>
    <submittedName>
        <fullName evidence="1 2">Uncharacterized protein</fullName>
    </submittedName>
</protein>
<dbReference type="EMBL" id="ABEU02000019">
    <property type="protein sequence ID" value="PNR34134.1"/>
    <property type="molecule type" value="Genomic_DNA"/>
</dbReference>
<dbReference type="AlphaFoldDB" id="A0A2K1IXX8"/>
<sequence length="163" mass="17836">MPQVPREYRHGHCNSKHCVGVVCISGPRILLRPSFGAFRSLATGDQPSRLMDSVDAAGICSVSSTTSYPATGDAADRFVLSTVCRICVCSSSFSFLRETWSICYKKLVGLGYHYRNSGDHEFSVISHDCPCLIKFPCCAHVVHRESIASLLEICKEIDTSTGI</sequence>